<evidence type="ECO:0000256" key="2">
    <source>
        <dbReference type="ARBA" id="ARBA00023315"/>
    </source>
</evidence>
<dbReference type="SUPFAM" id="SSF53901">
    <property type="entry name" value="Thiolase-like"/>
    <property type="match status" value="1"/>
</dbReference>
<protein>
    <recommendedName>
        <fullName evidence="3">Beta-ketoacyl-[acyl-carrier-protein] synthase III C-terminal domain-containing protein</fullName>
    </recommendedName>
</protein>
<dbReference type="Gene3D" id="3.40.47.10">
    <property type="match status" value="2"/>
</dbReference>
<keyword evidence="2" id="KW-0012">Acyltransferase</keyword>
<dbReference type="EMBL" id="CADIKM010000052">
    <property type="protein sequence ID" value="CAB3803136.1"/>
    <property type="molecule type" value="Genomic_DNA"/>
</dbReference>
<accession>A0A6S7BLF6</accession>
<sequence>MNSRIGITHSAYYLPDKVGDVRNWAQLTGQSAACVTQLERAGVHYYHDAAGESVASMATKALDALLESSRLAPDTVDCVIYTHTLQSSVAPPPMSLPRILCDTFGFVHADAFSFAQQHCASALGALRMVRAMFIARPALRRVLLVGADAMPVASERLLDGVGLMSDGACVALIERDAPINRLLAVRTYASGLAWQGALGQQEPRLVAPHFLSARQLIMAVAVDAGLEPSEIQRVLPHHLNLPAWHRVISSLGMPQERLFTENFSRVAHVTVSDPIINLTDCAALQPGRPFLLFAQGVGGFSAAALLLR</sequence>
<evidence type="ECO:0000313" key="4">
    <source>
        <dbReference type="EMBL" id="CAB3803136.1"/>
    </source>
</evidence>
<evidence type="ECO:0000259" key="3">
    <source>
        <dbReference type="Pfam" id="PF08541"/>
    </source>
</evidence>
<dbReference type="InterPro" id="IPR016039">
    <property type="entry name" value="Thiolase-like"/>
</dbReference>
<keyword evidence="1" id="KW-0808">Transferase</keyword>
<evidence type="ECO:0000256" key="1">
    <source>
        <dbReference type="ARBA" id="ARBA00022679"/>
    </source>
</evidence>
<dbReference type="Pfam" id="PF08541">
    <property type="entry name" value="ACP_syn_III_C"/>
    <property type="match status" value="1"/>
</dbReference>
<organism evidence="4 5">
    <name type="scientific">Pararobbsia alpina</name>
    <dbReference type="NCBI Taxonomy" id="621374"/>
    <lineage>
        <taxon>Bacteria</taxon>
        <taxon>Pseudomonadati</taxon>
        <taxon>Pseudomonadota</taxon>
        <taxon>Betaproteobacteria</taxon>
        <taxon>Burkholderiales</taxon>
        <taxon>Burkholderiaceae</taxon>
        <taxon>Pararobbsia</taxon>
    </lineage>
</organism>
<keyword evidence="5" id="KW-1185">Reference proteome</keyword>
<dbReference type="AlphaFoldDB" id="A0A6S7BLF6"/>
<feature type="domain" description="Beta-ketoacyl-[acyl-carrier-protein] synthase III C-terminal" evidence="3">
    <location>
        <begin position="223"/>
        <end position="306"/>
    </location>
</feature>
<evidence type="ECO:0000313" key="5">
    <source>
        <dbReference type="Proteomes" id="UP000494115"/>
    </source>
</evidence>
<dbReference type="GO" id="GO:0044550">
    <property type="term" value="P:secondary metabolite biosynthetic process"/>
    <property type="evidence" value="ECO:0007669"/>
    <property type="project" value="TreeGrafter"/>
</dbReference>
<dbReference type="InterPro" id="IPR013747">
    <property type="entry name" value="ACP_syn_III_C"/>
</dbReference>
<gene>
    <name evidence="4" type="ORF">LMG28138_05295</name>
</gene>
<dbReference type="GO" id="GO:0016746">
    <property type="term" value="F:acyltransferase activity"/>
    <property type="evidence" value="ECO:0007669"/>
    <property type="project" value="UniProtKB-KW"/>
</dbReference>
<dbReference type="PANTHER" id="PTHR34069:SF2">
    <property type="entry name" value="BETA-KETOACYL-[ACYL-CARRIER-PROTEIN] SYNTHASE III"/>
    <property type="match status" value="1"/>
</dbReference>
<reference evidence="4 5" key="1">
    <citation type="submission" date="2020-04" db="EMBL/GenBank/DDBJ databases">
        <authorList>
            <person name="De Canck E."/>
        </authorList>
    </citation>
    <scope>NUCLEOTIDE SEQUENCE [LARGE SCALE GENOMIC DNA]</scope>
    <source>
        <strain evidence="4 5">LMG 28138</strain>
    </source>
</reference>
<dbReference type="PANTHER" id="PTHR34069">
    <property type="entry name" value="3-OXOACYL-[ACYL-CARRIER-PROTEIN] SYNTHASE 3"/>
    <property type="match status" value="1"/>
</dbReference>
<proteinExistence type="predicted"/>
<dbReference type="Proteomes" id="UP000494115">
    <property type="component" value="Unassembled WGS sequence"/>
</dbReference>
<dbReference type="RefSeq" id="WP_175107863.1">
    <property type="nucleotide sequence ID" value="NZ_CADIKM010000052.1"/>
</dbReference>
<name>A0A6S7BLF6_9BURK</name>